<keyword evidence="2" id="KW-1185">Reference proteome</keyword>
<evidence type="ECO:0000313" key="1">
    <source>
        <dbReference type="EMBL" id="PPQ91644.1"/>
    </source>
</evidence>
<dbReference type="EMBL" id="NHYD01001267">
    <property type="protein sequence ID" value="PPQ91644.1"/>
    <property type="molecule type" value="Genomic_DNA"/>
</dbReference>
<name>A0A409XLL8_PSICY</name>
<gene>
    <name evidence="1" type="ORF">CVT25_013200</name>
</gene>
<dbReference type="OrthoDB" id="2977877at2759"/>
<accession>A0A409XLL8</accession>
<dbReference type="AlphaFoldDB" id="A0A409XLL8"/>
<reference evidence="1 2" key="1">
    <citation type="journal article" date="2018" name="Evol. Lett.">
        <title>Horizontal gene cluster transfer increased hallucinogenic mushroom diversity.</title>
        <authorList>
            <person name="Reynolds H.T."/>
            <person name="Vijayakumar V."/>
            <person name="Gluck-Thaler E."/>
            <person name="Korotkin H.B."/>
            <person name="Matheny P.B."/>
            <person name="Slot J.C."/>
        </authorList>
    </citation>
    <scope>NUCLEOTIDE SEQUENCE [LARGE SCALE GENOMIC DNA]</scope>
    <source>
        <strain evidence="1 2">2631</strain>
    </source>
</reference>
<proteinExistence type="predicted"/>
<sequence>MFSFRYRKKPILRIIDLLPIEIILKIFSMNNNMEEDPPNDLQMYTSYRAIECLRSVSQVNNVWRKVALKSPTLWANVIDMDFLLSLKNTDWTLEVMTRTQGLPLTMRWRPMKSSEYAVMRLFFRQYWARIRKLELVTYANLPHNMPVDPSMRRDADFAFFIKPAPLLESITCVFPLSKHDGYRLDLSLGALPFGNNAPLLKHFACNVTFGLHSSWLADLRSITLDTWTKSHSIQLPSSELYNILQRTPALEKLTIKRQLVLSSSHDHTDNVAAPLRVSLPNLRHIEISGNQLLEVSWKLLDNIVPSSDGCNVVMNTKHHDVKMFESTNNVLLKYLNSSINKDNPTSLAISAIRYSLHIHDHLRSRSDKNALSRDSAFDVNVVCTSLEGPNTLLAAFPASLLKLIYTADYSGITDLDLDLSNTIFDPRDIRFVRFIQSFSSVQILRASSETIHLLSAIPSTLPIFPRLHTLKMTNLRLEDNSLNRFLNHQKVSGTPLRVFEFAVHNGSTESGTHTTDFTFLNKFVGLTVKYTYGASQGVFVCGGERTRRQSRVLFLAGSDQFPRWAEYENRFIRTEYSDNS</sequence>
<evidence type="ECO:0000313" key="2">
    <source>
        <dbReference type="Proteomes" id="UP000283269"/>
    </source>
</evidence>
<dbReference type="InParanoid" id="A0A409XLL8"/>
<dbReference type="Proteomes" id="UP000283269">
    <property type="component" value="Unassembled WGS sequence"/>
</dbReference>
<comment type="caution">
    <text evidence="1">The sequence shown here is derived from an EMBL/GenBank/DDBJ whole genome shotgun (WGS) entry which is preliminary data.</text>
</comment>
<organism evidence="1 2">
    <name type="scientific">Psilocybe cyanescens</name>
    <dbReference type="NCBI Taxonomy" id="93625"/>
    <lineage>
        <taxon>Eukaryota</taxon>
        <taxon>Fungi</taxon>
        <taxon>Dikarya</taxon>
        <taxon>Basidiomycota</taxon>
        <taxon>Agaricomycotina</taxon>
        <taxon>Agaricomycetes</taxon>
        <taxon>Agaricomycetidae</taxon>
        <taxon>Agaricales</taxon>
        <taxon>Agaricineae</taxon>
        <taxon>Strophariaceae</taxon>
        <taxon>Psilocybe</taxon>
    </lineage>
</organism>
<protein>
    <submittedName>
        <fullName evidence="1">Uncharacterized protein</fullName>
    </submittedName>
</protein>